<dbReference type="SUPFAM" id="SSF82784">
    <property type="entry name" value="OsmC-like"/>
    <property type="match status" value="1"/>
</dbReference>
<evidence type="ECO:0000313" key="1">
    <source>
        <dbReference type="EMBL" id="SDN28784.1"/>
    </source>
</evidence>
<dbReference type="STRING" id="996166.SAMN05192554_1257"/>
<accession>A0A1H0A6B4</accession>
<protein>
    <submittedName>
        <fullName evidence="1">Uncharacterized OsmC-related protein</fullName>
    </submittedName>
</protein>
<dbReference type="InterPro" id="IPR003718">
    <property type="entry name" value="OsmC/Ohr_fam"/>
</dbReference>
<dbReference type="RefSeq" id="WP_089735735.1">
    <property type="nucleotide sequence ID" value="NZ_FNIA01000025.1"/>
</dbReference>
<proteinExistence type="predicted"/>
<reference evidence="1 2" key="1">
    <citation type="submission" date="2016-10" db="EMBL/GenBank/DDBJ databases">
        <authorList>
            <person name="de Groot N.N."/>
        </authorList>
    </citation>
    <scope>NUCLEOTIDE SEQUENCE [LARGE SCALE GENOMIC DNA]</scope>
    <source>
        <strain evidence="2">EB21,IBRC-M 10013,KCTC 4048</strain>
    </source>
</reference>
<dbReference type="InterPro" id="IPR052924">
    <property type="entry name" value="OsmC/Ohr_hydroprdx_reductase"/>
</dbReference>
<organism evidence="1 2">
    <name type="scientific">Haloarchaeobius iranensis</name>
    <dbReference type="NCBI Taxonomy" id="996166"/>
    <lineage>
        <taxon>Archaea</taxon>
        <taxon>Methanobacteriati</taxon>
        <taxon>Methanobacteriota</taxon>
        <taxon>Stenosarchaea group</taxon>
        <taxon>Halobacteria</taxon>
        <taxon>Halobacteriales</taxon>
        <taxon>Halorubellaceae</taxon>
        <taxon>Haloarchaeobius</taxon>
    </lineage>
</organism>
<dbReference type="AlphaFoldDB" id="A0A1H0A6B4"/>
<dbReference type="Proteomes" id="UP000199370">
    <property type="component" value="Unassembled WGS sequence"/>
</dbReference>
<dbReference type="PANTHER" id="PTHR35368">
    <property type="entry name" value="HYDROPEROXIDE REDUCTASE"/>
    <property type="match status" value="1"/>
</dbReference>
<name>A0A1H0A6B4_9EURY</name>
<evidence type="ECO:0000313" key="2">
    <source>
        <dbReference type="Proteomes" id="UP000199370"/>
    </source>
</evidence>
<dbReference type="Gene3D" id="3.30.300.20">
    <property type="match status" value="1"/>
</dbReference>
<gene>
    <name evidence="1" type="ORF">SAMN05192554_1257</name>
</gene>
<dbReference type="EMBL" id="FNIA01000025">
    <property type="protein sequence ID" value="SDN28784.1"/>
    <property type="molecule type" value="Genomic_DNA"/>
</dbReference>
<dbReference type="PANTHER" id="PTHR35368:SF1">
    <property type="entry name" value="HYDROPEROXIDE REDUCTASE"/>
    <property type="match status" value="1"/>
</dbReference>
<keyword evidence="2" id="KW-1185">Reference proteome</keyword>
<sequence length="137" mass="14691">MGDADLTHYEVRASRVSPKRTRVDTGDAEFTVGKDVNPVEYFVGSVLACLNSTGTMVARDMDIDITSLEASIEGDINYATYRGEDVADRAGLQGLAVTLSVETADDADLDAWLAAVKDRCPVTDNVENETGLDVSLD</sequence>
<dbReference type="InterPro" id="IPR015946">
    <property type="entry name" value="KH_dom-like_a/b"/>
</dbReference>
<dbReference type="InterPro" id="IPR036102">
    <property type="entry name" value="OsmC/Ohrsf"/>
</dbReference>
<dbReference type="OrthoDB" id="275388at2157"/>
<dbReference type="Pfam" id="PF02566">
    <property type="entry name" value="OsmC"/>
    <property type="match status" value="1"/>
</dbReference>